<evidence type="ECO:0000313" key="9">
    <source>
        <dbReference type="EMBL" id="PWW08770.1"/>
    </source>
</evidence>
<comment type="subcellular location">
    <subcellularLocation>
        <location evidence="1 7">Cell membrane</location>
        <topology evidence="1 7">Multi-pass membrane protein</topology>
    </subcellularLocation>
</comment>
<evidence type="ECO:0000313" key="10">
    <source>
        <dbReference type="Proteomes" id="UP000246635"/>
    </source>
</evidence>
<dbReference type="PANTHER" id="PTHR43163">
    <property type="entry name" value="DIPEPTIDE TRANSPORT SYSTEM PERMEASE PROTEIN DPPB-RELATED"/>
    <property type="match status" value="1"/>
</dbReference>
<keyword evidence="2 7" id="KW-0813">Transport</keyword>
<dbReference type="InterPro" id="IPR035906">
    <property type="entry name" value="MetI-like_sf"/>
</dbReference>
<dbReference type="SUPFAM" id="SSF161098">
    <property type="entry name" value="MetI-like"/>
    <property type="match status" value="1"/>
</dbReference>
<evidence type="ECO:0000256" key="6">
    <source>
        <dbReference type="ARBA" id="ARBA00023136"/>
    </source>
</evidence>
<keyword evidence="10" id="KW-1185">Reference proteome</keyword>
<dbReference type="GO" id="GO:0071916">
    <property type="term" value="F:dipeptide transmembrane transporter activity"/>
    <property type="evidence" value="ECO:0007669"/>
    <property type="project" value="TreeGrafter"/>
</dbReference>
<dbReference type="EMBL" id="QGTQ01000001">
    <property type="protein sequence ID" value="PWW08770.1"/>
    <property type="molecule type" value="Genomic_DNA"/>
</dbReference>
<protein>
    <submittedName>
        <fullName evidence="9">Peptide/nickel transport system permease protein</fullName>
    </submittedName>
</protein>
<evidence type="ECO:0000256" key="2">
    <source>
        <dbReference type="ARBA" id="ARBA00022448"/>
    </source>
</evidence>
<dbReference type="CDD" id="cd06261">
    <property type="entry name" value="TM_PBP2"/>
    <property type="match status" value="1"/>
</dbReference>
<dbReference type="InterPro" id="IPR000515">
    <property type="entry name" value="MetI-like"/>
</dbReference>
<feature type="transmembrane region" description="Helical" evidence="7">
    <location>
        <begin position="101"/>
        <end position="122"/>
    </location>
</feature>
<feature type="transmembrane region" description="Helical" evidence="7">
    <location>
        <begin position="12"/>
        <end position="30"/>
    </location>
</feature>
<keyword evidence="3" id="KW-1003">Cell membrane</keyword>
<evidence type="ECO:0000256" key="3">
    <source>
        <dbReference type="ARBA" id="ARBA00022475"/>
    </source>
</evidence>
<evidence type="ECO:0000256" key="5">
    <source>
        <dbReference type="ARBA" id="ARBA00022989"/>
    </source>
</evidence>
<dbReference type="Pfam" id="PF00528">
    <property type="entry name" value="BPD_transp_1"/>
    <property type="match status" value="1"/>
</dbReference>
<feature type="transmembrane region" description="Helical" evidence="7">
    <location>
        <begin position="304"/>
        <end position="329"/>
    </location>
</feature>
<dbReference type="GO" id="GO:0005886">
    <property type="term" value="C:plasma membrane"/>
    <property type="evidence" value="ECO:0007669"/>
    <property type="project" value="UniProtKB-SubCell"/>
</dbReference>
<comment type="similarity">
    <text evidence="7">Belongs to the binding-protein-dependent transport system permease family.</text>
</comment>
<keyword evidence="5 7" id="KW-1133">Transmembrane helix</keyword>
<evidence type="ECO:0000256" key="7">
    <source>
        <dbReference type="RuleBase" id="RU363032"/>
    </source>
</evidence>
<reference evidence="9 10" key="1">
    <citation type="submission" date="2018-05" db="EMBL/GenBank/DDBJ databases">
        <title>Genomic Encyclopedia of Type Strains, Phase III (KMG-III): the genomes of soil and plant-associated and newly described type strains.</title>
        <authorList>
            <person name="Whitman W."/>
        </authorList>
    </citation>
    <scope>NUCLEOTIDE SEQUENCE [LARGE SCALE GENOMIC DNA]</scope>
    <source>
        <strain evidence="9 10">CECT 5696</strain>
    </source>
</reference>
<feature type="domain" description="ABC transmembrane type-1" evidence="8">
    <location>
        <begin position="95"/>
        <end position="326"/>
    </location>
</feature>
<dbReference type="Proteomes" id="UP000246635">
    <property type="component" value="Unassembled WGS sequence"/>
</dbReference>
<dbReference type="InterPro" id="IPR045621">
    <property type="entry name" value="BPD_transp_1_N"/>
</dbReference>
<keyword evidence="6 7" id="KW-0472">Membrane</keyword>
<sequence length="336" mass="36716">MPRYVLKRIAMMIPSVAGIIIITFILTRVLPGDPALMITGEQALPEFVDKVREEYGFNEPLFIQLWDYMKQLFRGDLGFAWHTGHSVASDFASRFPATLELTLASMAIALIVAVPLGIVAASKQNSIVDHISRVLSIIGTSVPIFWLGLLLITLFYSKLGWLPAPIGRISGNINPPTHITGLYIADSLLSGDLVALKSSLHHLLLPAICLSMSTMAIVTKMIRASMLEVIRQDFMRTAKAKGLSERAVIYKHGLINSLIPTLTVIGLQFGALLGGAVIIETIFVWPGIGSYVTESILSADYAPIQAMTLISAVLYGLINLVVELLYGVLDPRVRYE</sequence>
<organism evidence="9 10">
    <name type="scientific">Paenibacillus cellulosilyticus</name>
    <dbReference type="NCBI Taxonomy" id="375489"/>
    <lineage>
        <taxon>Bacteria</taxon>
        <taxon>Bacillati</taxon>
        <taxon>Bacillota</taxon>
        <taxon>Bacilli</taxon>
        <taxon>Bacillales</taxon>
        <taxon>Paenibacillaceae</taxon>
        <taxon>Paenibacillus</taxon>
    </lineage>
</organism>
<proteinExistence type="inferred from homology"/>
<evidence type="ECO:0000259" key="8">
    <source>
        <dbReference type="PROSITE" id="PS50928"/>
    </source>
</evidence>
<dbReference type="AlphaFoldDB" id="A0A2V2Z4P8"/>
<accession>A0A2V2Z4P8</accession>
<feature type="transmembrane region" description="Helical" evidence="7">
    <location>
        <begin position="134"/>
        <end position="156"/>
    </location>
</feature>
<comment type="caution">
    <text evidence="9">The sequence shown here is derived from an EMBL/GenBank/DDBJ whole genome shotgun (WGS) entry which is preliminary data.</text>
</comment>
<dbReference type="PROSITE" id="PS50928">
    <property type="entry name" value="ABC_TM1"/>
    <property type="match status" value="1"/>
</dbReference>
<evidence type="ECO:0000256" key="4">
    <source>
        <dbReference type="ARBA" id="ARBA00022692"/>
    </source>
</evidence>
<gene>
    <name evidence="9" type="ORF">DFQ01_101496</name>
</gene>
<evidence type="ECO:0000256" key="1">
    <source>
        <dbReference type="ARBA" id="ARBA00004651"/>
    </source>
</evidence>
<name>A0A2V2Z4P8_9BACL</name>
<dbReference type="Gene3D" id="1.10.3720.10">
    <property type="entry name" value="MetI-like"/>
    <property type="match status" value="1"/>
</dbReference>
<dbReference type="OrthoDB" id="24153at2"/>
<keyword evidence="4 7" id="KW-0812">Transmembrane</keyword>
<dbReference type="PANTHER" id="PTHR43163:SF6">
    <property type="entry name" value="DIPEPTIDE TRANSPORT SYSTEM PERMEASE PROTEIN DPPB-RELATED"/>
    <property type="match status" value="1"/>
</dbReference>
<feature type="transmembrane region" description="Helical" evidence="7">
    <location>
        <begin position="203"/>
        <end position="222"/>
    </location>
</feature>
<dbReference type="Pfam" id="PF19300">
    <property type="entry name" value="BPD_transp_1_N"/>
    <property type="match status" value="1"/>
</dbReference>
<feature type="transmembrane region" description="Helical" evidence="7">
    <location>
        <begin position="258"/>
        <end position="284"/>
    </location>
</feature>